<organism evidence="3 4">
    <name type="scientific">Anopheles albimanus</name>
    <name type="common">New world malaria mosquito</name>
    <dbReference type="NCBI Taxonomy" id="7167"/>
    <lineage>
        <taxon>Eukaryota</taxon>
        <taxon>Metazoa</taxon>
        <taxon>Ecdysozoa</taxon>
        <taxon>Arthropoda</taxon>
        <taxon>Hexapoda</taxon>
        <taxon>Insecta</taxon>
        <taxon>Pterygota</taxon>
        <taxon>Neoptera</taxon>
        <taxon>Endopterygota</taxon>
        <taxon>Diptera</taxon>
        <taxon>Nematocera</taxon>
        <taxon>Culicoidea</taxon>
        <taxon>Culicidae</taxon>
        <taxon>Anophelinae</taxon>
        <taxon>Anopheles</taxon>
    </lineage>
</organism>
<evidence type="ECO:0000313" key="3">
    <source>
        <dbReference type="EnsemblMetazoa" id="AALB008598-PA"/>
    </source>
</evidence>
<dbReference type="VEuPathDB" id="VectorBase:AALB008598"/>
<keyword evidence="2" id="KW-1133">Transmembrane helix</keyword>
<feature type="compositionally biased region" description="Polar residues" evidence="1">
    <location>
        <begin position="200"/>
        <end position="209"/>
    </location>
</feature>
<reference evidence="3" key="2">
    <citation type="submission" date="2022-08" db="UniProtKB">
        <authorList>
            <consortium name="EnsemblMetazoa"/>
        </authorList>
    </citation>
    <scope>IDENTIFICATION</scope>
    <source>
        <strain evidence="3">STECLA/ALBI9_A</strain>
    </source>
</reference>
<dbReference type="EnsemblMetazoa" id="AALB008598-RA">
    <property type="protein sequence ID" value="AALB008598-PA"/>
    <property type="gene ID" value="AALB008598"/>
</dbReference>
<evidence type="ECO:0000256" key="2">
    <source>
        <dbReference type="SAM" id="Phobius"/>
    </source>
</evidence>
<protein>
    <submittedName>
        <fullName evidence="3">Uncharacterized protein</fullName>
    </submittedName>
</protein>
<keyword evidence="2" id="KW-0812">Transmembrane</keyword>
<name>A0A182FPX9_ANOAL</name>
<reference evidence="3 4" key="1">
    <citation type="journal article" date="2017" name="G3 (Bethesda)">
        <title>The Physical Genome Mapping of Anopheles albimanus Corrected Scaffold Misassemblies and Identified Interarm Rearrangements in Genus Anopheles.</title>
        <authorList>
            <person name="Artemov G.N."/>
            <person name="Peery A.N."/>
            <person name="Jiang X."/>
            <person name="Tu Z."/>
            <person name="Stegniy V.N."/>
            <person name="Sharakhova M.V."/>
            <person name="Sharakhov I.V."/>
        </authorList>
    </citation>
    <scope>NUCLEOTIDE SEQUENCE [LARGE SCALE GENOMIC DNA]</scope>
    <source>
        <strain evidence="3 4">ALBI9_A</strain>
    </source>
</reference>
<dbReference type="Proteomes" id="UP000069272">
    <property type="component" value="Chromosome 2R"/>
</dbReference>
<feature type="transmembrane region" description="Helical" evidence="2">
    <location>
        <begin position="52"/>
        <end position="70"/>
    </location>
</feature>
<evidence type="ECO:0000313" key="4">
    <source>
        <dbReference type="Proteomes" id="UP000069272"/>
    </source>
</evidence>
<proteinExistence type="predicted"/>
<keyword evidence="2" id="KW-0472">Membrane</keyword>
<dbReference type="VEuPathDB" id="VectorBase:AALB20_037668"/>
<sequence>MKLGINTEGASTMCDPLQVLVESSVTVQVTYFKALFKEFLVTYNESTQDLGYWNRIIIGLLLLGFAYILVSTILQVGIHAGFQVAGNIVIAGLFGPRTNAAIANEPASNNQQPQIANASQIPALNFNIHLGDTVTSLRQSRAELLRLESQRIEEIEDEPTVEAIESGNDTKGESRVKDNGEENLVASVEVKPETNDDTKSNAQPDGTET</sequence>
<feature type="compositionally biased region" description="Basic and acidic residues" evidence="1">
    <location>
        <begin position="168"/>
        <end position="180"/>
    </location>
</feature>
<dbReference type="AlphaFoldDB" id="A0A182FPX9"/>
<evidence type="ECO:0000256" key="1">
    <source>
        <dbReference type="SAM" id="MobiDB-lite"/>
    </source>
</evidence>
<keyword evidence="4" id="KW-1185">Reference proteome</keyword>
<feature type="compositionally biased region" description="Basic and acidic residues" evidence="1">
    <location>
        <begin position="190"/>
        <end position="199"/>
    </location>
</feature>
<feature type="region of interest" description="Disordered" evidence="1">
    <location>
        <begin position="156"/>
        <end position="209"/>
    </location>
</feature>
<accession>A0A182FPX9</accession>